<evidence type="ECO:0000313" key="2">
    <source>
        <dbReference type="Proteomes" id="UP000285744"/>
    </source>
</evidence>
<accession>A0A420EQG5</accession>
<comment type="caution">
    <text evidence="1">The sequence shown here is derived from an EMBL/GenBank/DDBJ whole genome shotgun (WGS) entry which is preliminary data.</text>
</comment>
<sequence>MMAALGLVAVLGSALVAIGPAGPVSATERDRPAQATTVGDRTERIRKAYRIEPDGTLREVSPTAGVAPAAGETYAYVFYPSYESDCWYGEMCIWTGDYYSGWGLIMGGSYASCQGWRFENTVFQDHTWSIWNRVPGGTSSIWDRYADGSYRYTKYARLATGYKHDTRFSLIMDAWTFDPANNCRSLNLGHVDL</sequence>
<protein>
    <recommendedName>
        <fullName evidence="3">Peptidase inhibitor family I36 protein</fullName>
    </recommendedName>
</protein>
<dbReference type="AlphaFoldDB" id="A0A420EQG5"/>
<gene>
    <name evidence="1" type="ORF">D7I43_30805</name>
</gene>
<dbReference type="Proteomes" id="UP000285744">
    <property type="component" value="Unassembled WGS sequence"/>
</dbReference>
<dbReference type="EMBL" id="RAQQ01000042">
    <property type="protein sequence ID" value="RKF22918.1"/>
    <property type="molecule type" value="Genomic_DNA"/>
</dbReference>
<proteinExistence type="predicted"/>
<evidence type="ECO:0000313" key="1">
    <source>
        <dbReference type="EMBL" id="RKF22918.1"/>
    </source>
</evidence>
<reference evidence="1 2" key="1">
    <citation type="journal article" date="2018" name="Int. J. Syst. Evol. Microbiol.">
        <title>Micromonospora globbae sp. nov., an endophytic actinomycete isolated from roots of Globba winitii C. H. Wright.</title>
        <authorList>
            <person name="Kuncharoen N."/>
            <person name="Pittayakhajonwut P."/>
            <person name="Tanasupawat S."/>
        </authorList>
    </citation>
    <scope>NUCLEOTIDE SEQUENCE [LARGE SCALE GENOMIC DNA]</scope>
    <source>
        <strain evidence="1 2">WPS1-2</strain>
    </source>
</reference>
<name>A0A420EQG5_9ACTN</name>
<evidence type="ECO:0008006" key="3">
    <source>
        <dbReference type="Google" id="ProtNLM"/>
    </source>
</evidence>
<organism evidence="1 2">
    <name type="scientific">Micromonospora globbae</name>
    <dbReference type="NCBI Taxonomy" id="1894969"/>
    <lineage>
        <taxon>Bacteria</taxon>
        <taxon>Bacillati</taxon>
        <taxon>Actinomycetota</taxon>
        <taxon>Actinomycetes</taxon>
        <taxon>Micromonosporales</taxon>
        <taxon>Micromonosporaceae</taxon>
        <taxon>Micromonospora</taxon>
    </lineage>
</organism>